<evidence type="ECO:0000256" key="2">
    <source>
        <dbReference type="HAMAP-Rule" id="MF_01139"/>
    </source>
</evidence>
<feature type="active site" evidence="2">
    <location>
        <position position="14"/>
    </location>
</feature>
<keyword evidence="1 2" id="KW-0808">Transferase</keyword>
<dbReference type="PANTHER" id="PTHR10291:SF0">
    <property type="entry name" value="DEHYDRODOLICHYL DIPHOSPHATE SYNTHASE 2"/>
    <property type="match status" value="1"/>
</dbReference>
<dbReference type="InterPro" id="IPR001441">
    <property type="entry name" value="UPP_synth-like"/>
</dbReference>
<dbReference type="InterPro" id="IPR036424">
    <property type="entry name" value="UPP_synth-like_sf"/>
</dbReference>
<dbReference type="EMBL" id="NXLR01000010">
    <property type="protein sequence ID" value="RDU59619.1"/>
    <property type="molecule type" value="Genomic_DNA"/>
</dbReference>
<keyword evidence="2" id="KW-0460">Magnesium</keyword>
<feature type="binding site" evidence="2">
    <location>
        <position position="203"/>
    </location>
    <ligand>
        <name>Mg(2+)</name>
        <dbReference type="ChEBI" id="CHEBI:18420"/>
    </ligand>
</feature>
<dbReference type="GO" id="GO:0008834">
    <property type="term" value="F:ditrans,polycis-undecaprenyl-diphosphate synthase [(2E,6E)-farnesyl-diphosphate specific] activity"/>
    <property type="evidence" value="ECO:0007669"/>
    <property type="project" value="TreeGrafter"/>
</dbReference>
<sequence>MKSPLPQHIAMIMDGNGRWAKNQGKKRTSGHKEGAKIVRDVTQWCASKSIPYLSLYAFSTENWKRPKVEVDFLMGLLEKYLHNERAMYIKNGIRFRAIGDISIFSSTLKNAILELEHITQNHTKLTQILALNYGAHDELARAFIKITHTLEAKELSNLKPEQVIKLINANLDTAFLPDVDMLIRTGGEMRISNFLLWQASYAELFFTPTLWPDLRTDELDSMLEQFCQRQRRFGALG</sequence>
<reference evidence="3 4" key="1">
    <citation type="submission" date="2018-04" db="EMBL/GenBank/DDBJ databases">
        <title>Novel Campyloabacter and Helicobacter Species and Strains.</title>
        <authorList>
            <person name="Mannion A.J."/>
            <person name="Shen Z."/>
            <person name="Fox J.G."/>
        </authorList>
    </citation>
    <scope>NUCLEOTIDE SEQUENCE [LARGE SCALE GENOMIC DNA]</scope>
    <source>
        <strain evidence="3 4">MIT 98-6070</strain>
    </source>
</reference>
<dbReference type="OrthoDB" id="4191603at2"/>
<dbReference type="NCBIfam" id="TIGR00055">
    <property type="entry name" value="uppS"/>
    <property type="match status" value="1"/>
</dbReference>
<feature type="active site" description="Proton acceptor" evidence="2">
    <location>
        <position position="62"/>
    </location>
</feature>
<evidence type="ECO:0000313" key="3">
    <source>
        <dbReference type="EMBL" id="RDU59619.1"/>
    </source>
</evidence>
<dbReference type="GO" id="GO:0016094">
    <property type="term" value="P:polyprenol biosynthetic process"/>
    <property type="evidence" value="ECO:0007669"/>
    <property type="project" value="TreeGrafter"/>
</dbReference>
<dbReference type="HAMAP" id="MF_01139">
    <property type="entry name" value="ISPT"/>
    <property type="match status" value="1"/>
</dbReference>
<proteinExistence type="inferred from homology"/>
<dbReference type="Proteomes" id="UP000256599">
    <property type="component" value="Unassembled WGS sequence"/>
</dbReference>
<dbReference type="PANTHER" id="PTHR10291">
    <property type="entry name" value="DEHYDRODOLICHYL DIPHOSPHATE SYNTHASE FAMILY MEMBER"/>
    <property type="match status" value="1"/>
</dbReference>
<feature type="binding site" evidence="2">
    <location>
        <position position="65"/>
    </location>
    <ligand>
        <name>substrate</name>
    </ligand>
</feature>
<dbReference type="EC" id="2.5.1.-" evidence="2"/>
<dbReference type="NCBIfam" id="NF011407">
    <property type="entry name" value="PRK14833.1"/>
    <property type="match status" value="1"/>
</dbReference>
<dbReference type="PROSITE" id="PS01066">
    <property type="entry name" value="UPP_SYNTHASE"/>
    <property type="match status" value="1"/>
</dbReference>
<feature type="binding site" evidence="2">
    <location>
        <position position="14"/>
    </location>
    <ligand>
        <name>Mg(2+)</name>
        <dbReference type="ChEBI" id="CHEBI:18420"/>
    </ligand>
</feature>
<feature type="binding site" evidence="2">
    <location>
        <begin position="190"/>
        <end position="192"/>
    </location>
    <ligand>
        <name>substrate</name>
    </ligand>
</feature>
<dbReference type="GO" id="GO:0000287">
    <property type="term" value="F:magnesium ion binding"/>
    <property type="evidence" value="ECO:0007669"/>
    <property type="project" value="UniProtKB-UniRule"/>
</dbReference>
<protein>
    <recommendedName>
        <fullName evidence="2">Isoprenyl transferase</fullName>
        <ecNumber evidence="2">2.5.1.-</ecNumber>
    </recommendedName>
</protein>
<dbReference type="CDD" id="cd00475">
    <property type="entry name" value="Cis_IPPS"/>
    <property type="match status" value="1"/>
</dbReference>
<dbReference type="InterPro" id="IPR018520">
    <property type="entry name" value="UPP_synth-like_CS"/>
</dbReference>
<accession>A0A3D8I3C7</accession>
<feature type="binding site" evidence="2">
    <location>
        <begin position="15"/>
        <end position="18"/>
    </location>
    <ligand>
        <name>substrate</name>
    </ligand>
</feature>
<organism evidence="3 4">
    <name type="scientific">Helicobacter marmotae</name>
    <dbReference type="NCBI Taxonomy" id="152490"/>
    <lineage>
        <taxon>Bacteria</taxon>
        <taxon>Pseudomonadati</taxon>
        <taxon>Campylobacterota</taxon>
        <taxon>Epsilonproteobacteria</taxon>
        <taxon>Campylobacterales</taxon>
        <taxon>Helicobacteraceae</taxon>
        <taxon>Helicobacter</taxon>
    </lineage>
</organism>
<comment type="cofactor">
    <cofactor evidence="2">
        <name>Mg(2+)</name>
        <dbReference type="ChEBI" id="CHEBI:18420"/>
    </cofactor>
    <text evidence="2">Binds 2 magnesium ions per subunit.</text>
</comment>
<comment type="subunit">
    <text evidence="2">Homodimer.</text>
</comment>
<comment type="function">
    <text evidence="2">Catalyzes the condensation of isopentenyl diphosphate (IPP) with allylic pyrophosphates generating different type of terpenoids.</text>
</comment>
<feature type="binding site" evidence="2">
    <location>
        <position position="27"/>
    </location>
    <ligand>
        <name>substrate</name>
    </ligand>
</feature>
<evidence type="ECO:0000256" key="1">
    <source>
        <dbReference type="ARBA" id="ARBA00022679"/>
    </source>
</evidence>
<dbReference type="GO" id="GO:0005829">
    <property type="term" value="C:cytosol"/>
    <property type="evidence" value="ECO:0007669"/>
    <property type="project" value="TreeGrafter"/>
</dbReference>
<feature type="binding site" evidence="2">
    <location>
        <position position="63"/>
    </location>
    <ligand>
        <name>substrate</name>
    </ligand>
</feature>
<feature type="binding site" evidence="2">
    <location>
        <position position="31"/>
    </location>
    <ligand>
        <name>substrate</name>
    </ligand>
</feature>
<name>A0A3D8I3C7_9HELI</name>
<dbReference type="Pfam" id="PF01255">
    <property type="entry name" value="Prenyltransf"/>
    <property type="match status" value="1"/>
</dbReference>
<feature type="binding site" evidence="2">
    <location>
        <position position="19"/>
    </location>
    <ligand>
        <name>substrate</name>
    </ligand>
</feature>
<dbReference type="RefSeq" id="WP_104700690.1">
    <property type="nucleotide sequence ID" value="NZ_FZPP01000046.1"/>
</dbReference>
<dbReference type="SUPFAM" id="SSF64005">
    <property type="entry name" value="Undecaprenyl diphosphate synthase"/>
    <property type="match status" value="1"/>
</dbReference>
<comment type="similarity">
    <text evidence="2">Belongs to the UPP synthase family.</text>
</comment>
<dbReference type="AlphaFoldDB" id="A0A3D8I3C7"/>
<comment type="caution">
    <text evidence="3">The sequence shown here is derived from an EMBL/GenBank/DDBJ whole genome shotgun (WGS) entry which is preliminary data.</text>
</comment>
<keyword evidence="2" id="KW-0479">Metal-binding</keyword>
<evidence type="ECO:0000313" key="4">
    <source>
        <dbReference type="Proteomes" id="UP000256599"/>
    </source>
</evidence>
<dbReference type="Gene3D" id="3.40.1180.10">
    <property type="entry name" value="Decaprenyl diphosphate synthase-like"/>
    <property type="match status" value="1"/>
</dbReference>
<gene>
    <name evidence="3" type="ORF">CQA63_05935</name>
</gene>
<keyword evidence="4" id="KW-1185">Reference proteome</keyword>
<feature type="binding site" evidence="2">
    <location>
        <begin position="59"/>
        <end position="61"/>
    </location>
    <ligand>
        <name>substrate</name>
    </ligand>
</feature>
<feature type="binding site" evidence="2">
    <location>
        <position position="184"/>
    </location>
    <ligand>
        <name>substrate</name>
    </ligand>
</feature>